<proteinExistence type="predicted"/>
<dbReference type="EMBL" id="CABFOC020000091">
    <property type="protein sequence ID" value="CAH0058903.1"/>
    <property type="molecule type" value="Genomic_DNA"/>
</dbReference>
<name>A0A9N9ZPB5_9HYPO</name>
<feature type="region of interest" description="Disordered" evidence="1">
    <location>
        <begin position="138"/>
        <end position="173"/>
    </location>
</feature>
<organism evidence="2 3">
    <name type="scientific">Clonostachys solani</name>
    <dbReference type="NCBI Taxonomy" id="160281"/>
    <lineage>
        <taxon>Eukaryota</taxon>
        <taxon>Fungi</taxon>
        <taxon>Dikarya</taxon>
        <taxon>Ascomycota</taxon>
        <taxon>Pezizomycotina</taxon>
        <taxon>Sordariomycetes</taxon>
        <taxon>Hypocreomycetidae</taxon>
        <taxon>Hypocreales</taxon>
        <taxon>Bionectriaceae</taxon>
        <taxon>Clonostachys</taxon>
    </lineage>
</organism>
<gene>
    <name evidence="2" type="ORF">CSOL1703_00007931</name>
</gene>
<comment type="caution">
    <text evidence="2">The sequence shown here is derived from an EMBL/GenBank/DDBJ whole genome shotgun (WGS) entry which is preliminary data.</text>
</comment>
<feature type="compositionally biased region" description="Basic and acidic residues" evidence="1">
    <location>
        <begin position="552"/>
        <end position="562"/>
    </location>
</feature>
<dbReference type="OrthoDB" id="3439539at2759"/>
<feature type="compositionally biased region" description="Polar residues" evidence="1">
    <location>
        <begin position="506"/>
        <end position="519"/>
    </location>
</feature>
<feature type="compositionally biased region" description="Polar residues" evidence="1">
    <location>
        <begin position="58"/>
        <end position="70"/>
    </location>
</feature>
<reference evidence="2 3" key="2">
    <citation type="submission" date="2021-10" db="EMBL/GenBank/DDBJ databases">
        <authorList>
            <person name="Piombo E."/>
        </authorList>
    </citation>
    <scope>NUCLEOTIDE SEQUENCE [LARGE SCALE GENOMIC DNA]</scope>
</reference>
<evidence type="ECO:0000313" key="2">
    <source>
        <dbReference type="EMBL" id="CAH0058903.1"/>
    </source>
</evidence>
<feature type="region of interest" description="Disordered" evidence="1">
    <location>
        <begin position="255"/>
        <end position="578"/>
    </location>
</feature>
<evidence type="ECO:0000313" key="3">
    <source>
        <dbReference type="Proteomes" id="UP000775872"/>
    </source>
</evidence>
<evidence type="ECO:0008006" key="4">
    <source>
        <dbReference type="Google" id="ProtNLM"/>
    </source>
</evidence>
<reference evidence="3" key="1">
    <citation type="submission" date="2019-06" db="EMBL/GenBank/DDBJ databases">
        <authorList>
            <person name="Broberg M."/>
        </authorList>
    </citation>
    <scope>NUCLEOTIDE SEQUENCE [LARGE SCALE GENOMIC DNA]</scope>
</reference>
<feature type="region of interest" description="Disordered" evidence="1">
    <location>
        <begin position="38"/>
        <end position="87"/>
    </location>
</feature>
<dbReference type="Proteomes" id="UP000775872">
    <property type="component" value="Unassembled WGS sequence"/>
</dbReference>
<feature type="compositionally biased region" description="Basic and acidic residues" evidence="1">
    <location>
        <begin position="525"/>
        <end position="539"/>
    </location>
</feature>
<sequence>MAGLPPGWEWDFDGQRWFYTYKPTGHIQYHFPKEGDEFPDFVDAGAPAPSLAPEELLASQQQVKRQTSTGSGTGRPSKARVSATATRPVSSVWEEASGEDVIFQPESLMYLGPGTYNDVSPLAEEEDEAARRVITGALAEADGTPTPGSKGPSPIASQGATPATRKSDVEPPKTDSAVHIIDAGPVIEVQSGIEAEQAVPMLDSREMPHELPVEVFNPVGVIAEMATEMTQRAQIETNPPPVEIADNSILAPIETVQLPQGYSELPGQTSPVEDKKKPNEPGGISIEIPKSKGAGTPPVQVQQQPPPPQQQQKQQEVSPPQPPLESPPVDKQPEGPSSKYQAFSPARGSTEATEKMENTRRSSMALDPRRISIQREPSLLMGLGKNDNKMDPSLVPAALSLSKPTGPSPERSPPFQPVSGAVAESIDVAKPGDNSPGISPAPSVLRPARNGDGRKLSDSTNPTSPNDDEFESTMQLALGDKPGVSKFPSVLKPARGRAPSLPGKAASNSQNGSRNQSPAQTPPRRSYEQDEAAPKEKKYLPYTGDCNSNHRRTQEYSTRDTVRSSTSLVSRKVLSLPI</sequence>
<evidence type="ECO:0000256" key="1">
    <source>
        <dbReference type="SAM" id="MobiDB-lite"/>
    </source>
</evidence>
<protein>
    <recommendedName>
        <fullName evidence="4">WW domain-containing protein</fullName>
    </recommendedName>
</protein>
<accession>A0A9N9ZPB5</accession>
<feature type="compositionally biased region" description="Pro residues" evidence="1">
    <location>
        <begin position="406"/>
        <end position="416"/>
    </location>
</feature>
<keyword evidence="3" id="KW-1185">Reference proteome</keyword>
<feature type="compositionally biased region" description="Low complexity" evidence="1">
    <location>
        <begin position="143"/>
        <end position="154"/>
    </location>
</feature>
<dbReference type="AlphaFoldDB" id="A0A9N9ZPB5"/>